<dbReference type="SUPFAM" id="SSF53383">
    <property type="entry name" value="PLP-dependent transferases"/>
    <property type="match status" value="1"/>
</dbReference>
<dbReference type="InterPro" id="IPR050103">
    <property type="entry name" value="Class-III_PLP-dep_AT"/>
</dbReference>
<dbReference type="PANTHER" id="PTHR11986">
    <property type="entry name" value="AMINOTRANSFERASE CLASS III"/>
    <property type="match status" value="1"/>
</dbReference>
<evidence type="ECO:0000256" key="6">
    <source>
        <dbReference type="SAM" id="MobiDB-lite"/>
    </source>
</evidence>
<keyword evidence="2 7" id="KW-0032">Aminotransferase</keyword>
<feature type="region of interest" description="Disordered" evidence="6">
    <location>
        <begin position="1"/>
        <end position="24"/>
    </location>
</feature>
<dbReference type="Proteomes" id="UP000536179">
    <property type="component" value="Unassembled WGS sequence"/>
</dbReference>
<evidence type="ECO:0000256" key="1">
    <source>
        <dbReference type="ARBA" id="ARBA00001933"/>
    </source>
</evidence>
<dbReference type="InterPro" id="IPR015421">
    <property type="entry name" value="PyrdxlP-dep_Trfase_major"/>
</dbReference>
<name>A0A7W5E453_9BACT</name>
<dbReference type="RefSeq" id="WP_184308693.1">
    <property type="nucleotide sequence ID" value="NZ_JACHXU010000027.1"/>
</dbReference>
<comment type="similarity">
    <text evidence="5">Belongs to the class-III pyridoxal-phosphate-dependent aminotransferase family.</text>
</comment>
<gene>
    <name evidence="7" type="ORF">FHS27_005645</name>
</gene>
<evidence type="ECO:0000256" key="4">
    <source>
        <dbReference type="ARBA" id="ARBA00022898"/>
    </source>
</evidence>
<comment type="cofactor">
    <cofactor evidence="1">
        <name>pyridoxal 5'-phosphate</name>
        <dbReference type="ChEBI" id="CHEBI:597326"/>
    </cofactor>
</comment>
<dbReference type="InterPro" id="IPR015424">
    <property type="entry name" value="PyrdxlP-dep_Trfase"/>
</dbReference>
<evidence type="ECO:0000256" key="5">
    <source>
        <dbReference type="RuleBase" id="RU003560"/>
    </source>
</evidence>
<organism evidence="7 8">
    <name type="scientific">Aporhodopirellula rubra</name>
    <dbReference type="NCBI Taxonomy" id="980271"/>
    <lineage>
        <taxon>Bacteria</taxon>
        <taxon>Pseudomonadati</taxon>
        <taxon>Planctomycetota</taxon>
        <taxon>Planctomycetia</taxon>
        <taxon>Pirellulales</taxon>
        <taxon>Pirellulaceae</taxon>
        <taxon>Aporhodopirellula</taxon>
    </lineage>
</organism>
<dbReference type="GO" id="GO:0042802">
    <property type="term" value="F:identical protein binding"/>
    <property type="evidence" value="ECO:0007669"/>
    <property type="project" value="TreeGrafter"/>
</dbReference>
<keyword evidence="8" id="KW-1185">Reference proteome</keyword>
<dbReference type="InterPro" id="IPR005814">
    <property type="entry name" value="Aminotrans_3"/>
</dbReference>
<protein>
    <submittedName>
        <fullName evidence="7">Acetylornithine aminotransferase</fullName>
        <ecNumber evidence="7">2.6.1.11</ecNumber>
    </submittedName>
</protein>
<sequence length="488" mass="51935">MTSPAASSSVDASPADAPSDQKNASPLHATALQNDPRIAEAKRLIAEAVREHADGLDRVASANAQLGDSYETITAEYVRARGGPPLWPYFASGLGNGPYVELADGSVKLDFIGGIGVHGCGHSHPSIIDAGIDAAIEDTVMQGNLQQNVPSVQMLSRLLSLASQTGAPLEHGLLSTSGAMANENALKLAFHHAQPANRVIAFDNAFAGRSIALAALTDRPSYRDGIPLAIQVDYLPFLDPHAPERSTRWAVNELKRLLARYPKKHAAFWAEPIAGEGGYYAGSHDFFAALCGPLREAGIPIIFDEIQTFSRTSKPFAFQHYGLESFADIVTVGKITQVCATLYRKEFHPTSPILSQTFTGSTSSIRTGLATLDQLESRGCFGADGANMANHQYFATQLEQLAAKHDGLIRGPYGEGMMIGFTPGDGSLDQAKLLMGILYDLGLLGFLCGAAPVRMRFLPPPAITTTAHIDAAIALLDQGLTQMKAKLG</sequence>
<accession>A0A7W5E453</accession>
<dbReference type="GO" id="GO:0003992">
    <property type="term" value="F:N2-acetyl-L-ornithine:2-oxoglutarate 5-aminotransferase activity"/>
    <property type="evidence" value="ECO:0007669"/>
    <property type="project" value="UniProtKB-EC"/>
</dbReference>
<dbReference type="InterPro" id="IPR015422">
    <property type="entry name" value="PyrdxlP-dep_Trfase_small"/>
</dbReference>
<comment type="caution">
    <text evidence="7">The sequence shown here is derived from an EMBL/GenBank/DDBJ whole genome shotgun (WGS) entry which is preliminary data.</text>
</comment>
<dbReference type="GO" id="GO:0030170">
    <property type="term" value="F:pyridoxal phosphate binding"/>
    <property type="evidence" value="ECO:0007669"/>
    <property type="project" value="InterPro"/>
</dbReference>
<proteinExistence type="inferred from homology"/>
<evidence type="ECO:0000256" key="2">
    <source>
        <dbReference type="ARBA" id="ARBA00022576"/>
    </source>
</evidence>
<dbReference type="Gene3D" id="3.40.640.10">
    <property type="entry name" value="Type I PLP-dependent aspartate aminotransferase-like (Major domain)"/>
    <property type="match status" value="1"/>
</dbReference>
<dbReference type="AlphaFoldDB" id="A0A7W5E453"/>
<evidence type="ECO:0000313" key="7">
    <source>
        <dbReference type="EMBL" id="MBB3209805.1"/>
    </source>
</evidence>
<dbReference type="PANTHER" id="PTHR11986:SF79">
    <property type="entry name" value="ACETYLORNITHINE AMINOTRANSFERASE, MITOCHONDRIAL"/>
    <property type="match status" value="1"/>
</dbReference>
<dbReference type="EMBL" id="JACHXU010000027">
    <property type="protein sequence ID" value="MBB3209805.1"/>
    <property type="molecule type" value="Genomic_DNA"/>
</dbReference>
<dbReference type="EC" id="2.6.1.11" evidence="7"/>
<keyword evidence="3 7" id="KW-0808">Transferase</keyword>
<reference evidence="7 8" key="1">
    <citation type="submission" date="2020-08" db="EMBL/GenBank/DDBJ databases">
        <title>Genomic Encyclopedia of Type Strains, Phase III (KMG-III): the genomes of soil and plant-associated and newly described type strains.</title>
        <authorList>
            <person name="Whitman W."/>
        </authorList>
    </citation>
    <scope>NUCLEOTIDE SEQUENCE [LARGE SCALE GENOMIC DNA]</scope>
    <source>
        <strain evidence="7 8">CECT 8075</strain>
    </source>
</reference>
<dbReference type="Gene3D" id="3.90.1150.10">
    <property type="entry name" value="Aspartate Aminotransferase, domain 1"/>
    <property type="match status" value="1"/>
</dbReference>
<evidence type="ECO:0000313" key="8">
    <source>
        <dbReference type="Proteomes" id="UP000536179"/>
    </source>
</evidence>
<evidence type="ECO:0000256" key="3">
    <source>
        <dbReference type="ARBA" id="ARBA00022679"/>
    </source>
</evidence>
<dbReference type="Pfam" id="PF00202">
    <property type="entry name" value="Aminotran_3"/>
    <property type="match status" value="1"/>
</dbReference>
<feature type="compositionally biased region" description="Low complexity" evidence="6">
    <location>
        <begin position="1"/>
        <end position="20"/>
    </location>
</feature>
<keyword evidence="4 5" id="KW-0663">Pyridoxal phosphate</keyword>